<reference evidence="7 8" key="1">
    <citation type="submission" date="2019-06" db="EMBL/GenBank/DDBJ databases">
        <title>Sequencing the genomes of 1000 actinobacteria strains.</title>
        <authorList>
            <person name="Klenk H.-P."/>
        </authorList>
    </citation>
    <scope>NUCLEOTIDE SEQUENCE [LARGE SCALE GENOMIC DNA]</scope>
    <source>
        <strain evidence="7 8">DSM 45679</strain>
    </source>
</reference>
<dbReference type="Gene3D" id="3.40.50.150">
    <property type="entry name" value="Vaccinia Virus protein VP39"/>
    <property type="match status" value="1"/>
</dbReference>
<dbReference type="GO" id="GO:0017000">
    <property type="term" value="P:antibiotic biosynthetic process"/>
    <property type="evidence" value="ECO:0007669"/>
    <property type="project" value="UniProtKB-KW"/>
</dbReference>
<dbReference type="AlphaFoldDB" id="A0A542DJF3"/>
<accession>A0A542DJF3</accession>
<comment type="pathway">
    <text evidence="1">Antibiotic biosynthesis.</text>
</comment>
<evidence type="ECO:0000256" key="2">
    <source>
        <dbReference type="ARBA" id="ARBA00022603"/>
    </source>
</evidence>
<dbReference type="GO" id="GO:0008168">
    <property type="term" value="F:methyltransferase activity"/>
    <property type="evidence" value="ECO:0007669"/>
    <property type="project" value="UniProtKB-KW"/>
</dbReference>
<evidence type="ECO:0000256" key="4">
    <source>
        <dbReference type="ARBA" id="ARBA00022691"/>
    </source>
</evidence>
<dbReference type="InterPro" id="IPR029063">
    <property type="entry name" value="SAM-dependent_MTases_sf"/>
</dbReference>
<dbReference type="OrthoDB" id="9816424at2"/>
<dbReference type="GO" id="GO:0032259">
    <property type="term" value="P:methylation"/>
    <property type="evidence" value="ECO:0007669"/>
    <property type="project" value="UniProtKB-KW"/>
</dbReference>
<dbReference type="Proteomes" id="UP000320876">
    <property type="component" value="Unassembled WGS sequence"/>
</dbReference>
<sequence length="383" mass="42187">MEAGRDTEELRSLILAAGGSAEQIASTVTRVGPDRVAAILVDELVHRAELGTIPQLAERPITVSFDFSFEGKVFAHAVTSSGTRTEPAPAGEEAPHARVELDLVQVNRAVFGPPGARHGTDRRIHWRDFEDQQALAGNMHVVPVVQHLLSGLEDQPIDLAGLSLRSGSDKWGLHYYTPHYERHFRPLRDRPLTILELGIGGYDDPAAGGGSLRMWKRFFPRALIYGVDVFDKAPLAEQRIVTVRGDQSDPAFLESLVTDIGPVDIIIDDGSHYCPDVTTALRTLFPHLVSGGLYVIEDLQTSYWPAYGGSSERLNEPTTTMGLLKQLLDGLNHEEYEPAGHHEPTEFDRTLTGAHFYHNLAFLEKGRNAEGSLPGWIGRERPA</sequence>
<proteinExistence type="predicted"/>
<keyword evidence="8" id="KW-1185">Reference proteome</keyword>
<evidence type="ECO:0000256" key="3">
    <source>
        <dbReference type="ARBA" id="ARBA00022679"/>
    </source>
</evidence>
<dbReference type="InterPro" id="IPR040800">
    <property type="entry name" value="MycE_N"/>
</dbReference>
<evidence type="ECO:0000256" key="5">
    <source>
        <dbReference type="ARBA" id="ARBA00023194"/>
    </source>
</evidence>
<feature type="domain" description="Methyltransferase MycE N-terminal" evidence="6">
    <location>
        <begin position="11"/>
        <end position="118"/>
    </location>
</feature>
<dbReference type="Gene3D" id="3.30.1050.30">
    <property type="match status" value="1"/>
</dbReference>
<dbReference type="SUPFAM" id="SSF53335">
    <property type="entry name" value="S-adenosyl-L-methionine-dependent methyltransferases"/>
    <property type="match status" value="1"/>
</dbReference>
<keyword evidence="4" id="KW-0949">S-adenosyl-L-methionine</keyword>
<gene>
    <name evidence="7" type="ORF">FB471_2947</name>
</gene>
<keyword evidence="3 7" id="KW-0808">Transferase</keyword>
<evidence type="ECO:0000313" key="7">
    <source>
        <dbReference type="EMBL" id="TQJ03196.1"/>
    </source>
</evidence>
<evidence type="ECO:0000313" key="8">
    <source>
        <dbReference type="Proteomes" id="UP000320876"/>
    </source>
</evidence>
<dbReference type="RefSeq" id="WP_141998735.1">
    <property type="nucleotide sequence ID" value="NZ_VFML01000001.1"/>
</dbReference>
<comment type="caution">
    <text evidence="7">The sequence shown here is derived from an EMBL/GenBank/DDBJ whole genome shotgun (WGS) entry which is preliminary data.</text>
</comment>
<dbReference type="EMBL" id="VFML01000001">
    <property type="protein sequence ID" value="TQJ03196.1"/>
    <property type="molecule type" value="Genomic_DNA"/>
</dbReference>
<name>A0A542DJF3_AMYCI</name>
<dbReference type="Pfam" id="PF17843">
    <property type="entry name" value="MycE_N"/>
    <property type="match status" value="1"/>
</dbReference>
<organism evidence="7 8">
    <name type="scientific">Amycolatopsis cihanbeyliensis</name>
    <dbReference type="NCBI Taxonomy" id="1128664"/>
    <lineage>
        <taxon>Bacteria</taxon>
        <taxon>Bacillati</taxon>
        <taxon>Actinomycetota</taxon>
        <taxon>Actinomycetes</taxon>
        <taxon>Pseudonocardiales</taxon>
        <taxon>Pseudonocardiaceae</taxon>
        <taxon>Amycolatopsis</taxon>
    </lineage>
</organism>
<keyword evidence="5" id="KW-0045">Antibiotic biosynthesis</keyword>
<protein>
    <submittedName>
        <fullName evidence="7">8-demethyl-8-alpha-L-rhamnosyltetracenomycin-C 2'-O-methyltransferase</fullName>
    </submittedName>
</protein>
<evidence type="ECO:0000259" key="6">
    <source>
        <dbReference type="Pfam" id="PF17843"/>
    </source>
</evidence>
<keyword evidence="2 7" id="KW-0489">Methyltransferase</keyword>
<evidence type="ECO:0000256" key="1">
    <source>
        <dbReference type="ARBA" id="ARBA00004792"/>
    </source>
</evidence>